<dbReference type="EMBL" id="CP026378">
    <property type="protein sequence ID" value="AUY24634.1"/>
    <property type="molecule type" value="Genomic_DNA"/>
</dbReference>
<gene>
    <name evidence="1" type="ORF">C2E16_06750</name>
</gene>
<evidence type="ECO:0000313" key="1">
    <source>
        <dbReference type="EMBL" id="AUY24634.1"/>
    </source>
</evidence>
<reference evidence="1 2" key="1">
    <citation type="submission" date="2018-01" db="EMBL/GenBank/DDBJ databases">
        <title>Complete and assembled Genome of Pantoea calida DSM22759T.</title>
        <authorList>
            <person name="Stevens M.J.A."/>
            <person name="Zurfluh K."/>
            <person name="Stephan R."/>
        </authorList>
    </citation>
    <scope>NUCLEOTIDE SEQUENCE [LARGE SCALE GENOMIC DNA]</scope>
    <source>
        <strain evidence="1 2">DSM 22759</strain>
    </source>
</reference>
<dbReference type="InterPro" id="IPR036938">
    <property type="entry name" value="PAP2/HPO_sf"/>
</dbReference>
<dbReference type="Proteomes" id="UP000237673">
    <property type="component" value="Chromosome"/>
</dbReference>
<protein>
    <submittedName>
        <fullName evidence="1">Uncharacterized protein</fullName>
    </submittedName>
</protein>
<organism evidence="1 2">
    <name type="scientific">Mixta calida</name>
    <dbReference type="NCBI Taxonomy" id="665913"/>
    <lineage>
        <taxon>Bacteria</taxon>
        <taxon>Pseudomonadati</taxon>
        <taxon>Pseudomonadota</taxon>
        <taxon>Gammaproteobacteria</taxon>
        <taxon>Enterobacterales</taxon>
        <taxon>Erwiniaceae</taxon>
        <taxon>Mixta</taxon>
    </lineage>
</organism>
<keyword evidence="2" id="KW-1185">Reference proteome</keyword>
<dbReference type="PRINTS" id="PR00483">
    <property type="entry name" value="BACPHPHTASE"/>
</dbReference>
<dbReference type="Gene3D" id="1.20.144.10">
    <property type="entry name" value="Phosphatidic acid phosphatase type 2/haloperoxidase"/>
    <property type="match status" value="1"/>
</dbReference>
<name>A0ABM6RZA8_9GAMM</name>
<proteinExistence type="predicted"/>
<dbReference type="SUPFAM" id="SSF48317">
    <property type="entry name" value="Acid phosphatase/Vanadium-dependent haloperoxidase"/>
    <property type="match status" value="1"/>
</dbReference>
<accession>A0ABM6RZA8</accession>
<evidence type="ECO:0000313" key="2">
    <source>
        <dbReference type="Proteomes" id="UP000237673"/>
    </source>
</evidence>
<sequence length="89" mass="10167">MSARRRNPARQQVILQRGLESGESRVICGYYWESDIDAARVMAAAVVARLRAKTKFNQQMEKAKAEFKRLSVGRGSSAENVFEQEQIKY</sequence>
<dbReference type="InterPro" id="IPR001011">
    <property type="entry name" value="Acid_Pase_classA_bac"/>
</dbReference>